<feature type="region of interest" description="Disordered" evidence="1">
    <location>
        <begin position="475"/>
        <end position="549"/>
    </location>
</feature>
<reference evidence="2 3" key="1">
    <citation type="journal article" date="2016" name="Mol. Biol. Evol.">
        <title>Comparative Genomics of Early-Diverging Mushroom-Forming Fungi Provides Insights into the Origins of Lignocellulose Decay Capabilities.</title>
        <authorList>
            <person name="Nagy L.G."/>
            <person name="Riley R."/>
            <person name="Tritt A."/>
            <person name="Adam C."/>
            <person name="Daum C."/>
            <person name="Floudas D."/>
            <person name="Sun H."/>
            <person name="Yadav J.S."/>
            <person name="Pangilinan J."/>
            <person name="Larsson K.H."/>
            <person name="Matsuura K."/>
            <person name="Barry K."/>
            <person name="Labutti K."/>
            <person name="Kuo R."/>
            <person name="Ohm R.A."/>
            <person name="Bhattacharya S.S."/>
            <person name="Shirouzu T."/>
            <person name="Yoshinaga Y."/>
            <person name="Martin F.M."/>
            <person name="Grigoriev I.V."/>
            <person name="Hibbett D.S."/>
        </authorList>
    </citation>
    <scope>NUCLEOTIDE SEQUENCE [LARGE SCALE GENOMIC DNA]</scope>
    <source>
        <strain evidence="2 3">93-53</strain>
    </source>
</reference>
<dbReference type="GeneID" id="63827653"/>
<dbReference type="Proteomes" id="UP000076871">
    <property type="component" value="Unassembled WGS sequence"/>
</dbReference>
<feature type="region of interest" description="Disordered" evidence="1">
    <location>
        <begin position="406"/>
        <end position="426"/>
    </location>
</feature>
<keyword evidence="3" id="KW-1185">Reference proteome</keyword>
<sequence>MSQQPRSPSLASSSTHLPPDTPSEPCISVSSTIYPASRRSFSSHHSPGGRLPEMDHDRESFIDLTSPTFPPHADQNSTPEHGVTPGSRVLASQDSNKLNTSPRRPPLPLITTTTPSTKPPRPTTPKPDFGRRSASAQPRHRRSGSNHARSPGGVDEAPADMPRGLRNIPSTTNLLHPQERADRIRKTRKLTQLFGQTPGVAPEPIDVELANGCLPIAPALGKRKHKPAASMLDDAIVPAMWPPGDHGQQLYLGVRRRSVPLSPQDFSSISGHSILTISQTPPHVIEIGSQEGVPQSDWVGHGRAHEALPSGSPTSFIDLSDDEGALDGFSEILPAERPKVHRRPPQPFSPSTPLPDNLSPEQQAEEERRRKREKLAKLHRFLGSRVPAHLVLGSLEEVVSPLDNMHEEDGDTRKARTRRRRSSSVAEFAGTWSDEIDRLKEDLNDHEKAINVRRAVKMEKMFGVAPPQVLYHTRQAAPTPSSSAVPVPAKNWQTPRSPTLPPSSPTSPGGRNLNQSAYKGKSKKGSRPGTAESTQPLLPPNHGADDWSLAPAPAMSDVYLHYRHSLNSLNDIIDRDDKQSLAELHDYLSGNLQDVPEQSSADDTASVITTSTKPERRRSLPSRTSMGSVSSDFSLLASPPAEETTFQVRRKRAAKLTHFFGVNYRDLMGEILDSIEKGLEEERGKGTLKPDEVQDLLQKLVKLKTKRNNLS</sequence>
<dbReference type="RefSeq" id="XP_040766358.1">
    <property type="nucleotide sequence ID" value="XM_040910624.1"/>
</dbReference>
<name>A0A165F943_9APHY</name>
<evidence type="ECO:0000256" key="1">
    <source>
        <dbReference type="SAM" id="MobiDB-lite"/>
    </source>
</evidence>
<dbReference type="EMBL" id="KV427614">
    <property type="protein sequence ID" value="KZT08618.1"/>
    <property type="molecule type" value="Genomic_DNA"/>
</dbReference>
<feature type="compositionally biased region" description="Polar residues" evidence="1">
    <location>
        <begin position="593"/>
        <end position="612"/>
    </location>
</feature>
<gene>
    <name evidence="2" type="ORF">LAESUDRAFT_735787</name>
</gene>
<feature type="compositionally biased region" description="Polar residues" evidence="1">
    <location>
        <begin position="28"/>
        <end position="45"/>
    </location>
</feature>
<feature type="compositionally biased region" description="Polar residues" evidence="1">
    <location>
        <begin position="90"/>
        <end position="99"/>
    </location>
</feature>
<evidence type="ECO:0000313" key="3">
    <source>
        <dbReference type="Proteomes" id="UP000076871"/>
    </source>
</evidence>
<proteinExistence type="predicted"/>
<protein>
    <submittedName>
        <fullName evidence="2">Uncharacterized protein</fullName>
    </submittedName>
</protein>
<feature type="region of interest" description="Disordered" evidence="1">
    <location>
        <begin position="297"/>
        <end position="321"/>
    </location>
</feature>
<dbReference type="OrthoDB" id="354769at2759"/>
<feature type="compositionally biased region" description="Basic and acidic residues" evidence="1">
    <location>
        <begin position="52"/>
        <end position="61"/>
    </location>
</feature>
<dbReference type="AlphaFoldDB" id="A0A165F943"/>
<feature type="region of interest" description="Disordered" evidence="1">
    <location>
        <begin position="334"/>
        <end position="372"/>
    </location>
</feature>
<organism evidence="2 3">
    <name type="scientific">Laetiporus sulphureus 93-53</name>
    <dbReference type="NCBI Taxonomy" id="1314785"/>
    <lineage>
        <taxon>Eukaryota</taxon>
        <taxon>Fungi</taxon>
        <taxon>Dikarya</taxon>
        <taxon>Basidiomycota</taxon>
        <taxon>Agaricomycotina</taxon>
        <taxon>Agaricomycetes</taxon>
        <taxon>Polyporales</taxon>
        <taxon>Laetiporus</taxon>
    </lineage>
</organism>
<feature type="region of interest" description="Disordered" evidence="1">
    <location>
        <begin position="1"/>
        <end position="172"/>
    </location>
</feature>
<evidence type="ECO:0000313" key="2">
    <source>
        <dbReference type="EMBL" id="KZT08618.1"/>
    </source>
</evidence>
<feature type="compositionally biased region" description="Polar residues" evidence="1">
    <location>
        <begin position="1"/>
        <end position="16"/>
    </location>
</feature>
<dbReference type="InParanoid" id="A0A165F943"/>
<feature type="compositionally biased region" description="Low complexity" evidence="1">
    <location>
        <begin position="476"/>
        <end position="497"/>
    </location>
</feature>
<accession>A0A165F943</accession>
<feature type="compositionally biased region" description="Polar residues" evidence="1">
    <location>
        <begin position="621"/>
        <end position="633"/>
    </location>
</feature>
<feature type="region of interest" description="Disordered" evidence="1">
    <location>
        <begin position="593"/>
        <end position="635"/>
    </location>
</feature>